<feature type="disulfide bond" evidence="9">
    <location>
        <begin position="189"/>
        <end position="204"/>
    </location>
</feature>
<dbReference type="PANTHER" id="PTHR22722:SF5">
    <property type="entry name" value="LOW-DENSITY LIPOPROTEIN RECEPTOR-RELATED PROTEIN 1B"/>
    <property type="match status" value="1"/>
</dbReference>
<dbReference type="InterPro" id="IPR051221">
    <property type="entry name" value="LDLR-related"/>
</dbReference>
<proteinExistence type="predicted"/>
<name>A0A7I8W2Y6_9ANNE</name>
<accession>A0A7I8W2Y6</accession>
<comment type="caution">
    <text evidence="10">The sequence shown here is derived from an EMBL/GenBank/DDBJ whole genome shotgun (WGS) entry which is preliminary data.</text>
</comment>
<evidence type="ECO:0000256" key="9">
    <source>
        <dbReference type="PROSITE-ProRule" id="PRU00124"/>
    </source>
</evidence>
<dbReference type="CDD" id="cd00112">
    <property type="entry name" value="LDLa"/>
    <property type="match status" value="3"/>
</dbReference>
<dbReference type="Proteomes" id="UP000549394">
    <property type="component" value="Unassembled WGS sequence"/>
</dbReference>
<dbReference type="SMART" id="SM00192">
    <property type="entry name" value="LDLa"/>
    <property type="match status" value="3"/>
</dbReference>
<keyword evidence="2" id="KW-0812">Transmembrane</keyword>
<dbReference type="InterPro" id="IPR036055">
    <property type="entry name" value="LDL_receptor-like_sf"/>
</dbReference>
<evidence type="ECO:0000256" key="7">
    <source>
        <dbReference type="ARBA" id="ARBA00023170"/>
    </source>
</evidence>
<organism evidence="10 11">
    <name type="scientific">Dimorphilus gyrociliatus</name>
    <dbReference type="NCBI Taxonomy" id="2664684"/>
    <lineage>
        <taxon>Eukaryota</taxon>
        <taxon>Metazoa</taxon>
        <taxon>Spiralia</taxon>
        <taxon>Lophotrochozoa</taxon>
        <taxon>Annelida</taxon>
        <taxon>Polychaeta</taxon>
        <taxon>Polychaeta incertae sedis</taxon>
        <taxon>Dinophilidae</taxon>
        <taxon>Dimorphilus</taxon>
    </lineage>
</organism>
<keyword evidence="5" id="KW-0472">Membrane</keyword>
<dbReference type="PROSITE" id="PS50068">
    <property type="entry name" value="LDLRA_2"/>
    <property type="match status" value="3"/>
</dbReference>
<dbReference type="GO" id="GO:0043235">
    <property type="term" value="C:receptor complex"/>
    <property type="evidence" value="ECO:0007669"/>
    <property type="project" value="TreeGrafter"/>
</dbReference>
<feature type="disulfide bond" evidence="9">
    <location>
        <begin position="225"/>
        <end position="240"/>
    </location>
</feature>
<dbReference type="InterPro" id="IPR002172">
    <property type="entry name" value="LDrepeatLR_classA_rpt"/>
</dbReference>
<dbReference type="EMBL" id="CAJFCJ010000014">
    <property type="protein sequence ID" value="CAD5121128.1"/>
    <property type="molecule type" value="Genomic_DNA"/>
</dbReference>
<gene>
    <name evidence="10" type="ORF">DGYR_LOCUS9121</name>
</gene>
<evidence type="ECO:0000256" key="2">
    <source>
        <dbReference type="ARBA" id="ARBA00022692"/>
    </source>
</evidence>
<evidence type="ECO:0000256" key="5">
    <source>
        <dbReference type="ARBA" id="ARBA00023136"/>
    </source>
</evidence>
<dbReference type="PRINTS" id="PR00261">
    <property type="entry name" value="LDLRECEPTOR"/>
</dbReference>
<feature type="disulfide bond" evidence="9">
    <location>
        <begin position="376"/>
        <end position="391"/>
    </location>
</feature>
<evidence type="ECO:0000256" key="1">
    <source>
        <dbReference type="ARBA" id="ARBA00004167"/>
    </source>
</evidence>
<sequence>MMDEPLNYESRILELLFYKRIYFYENEKSKTYLIDIYDPVSFVMKYGLVITIAMKETNDTSLRTPTNMPPTFWSGFYMEDNFLVRGKEFDIQPQIFKTRAQLTSSNYPRSRCYLIKRDMVERTSQFVYVKRSVPCQQLIRMFLVCQVSTTKNSFSLNVWKRHLILSVSCTGTTFHCSYENICISLIQVCDGKYDCSNGEDERNCSEYFKFQCQSNNQSVPYQNVCDYRYDCNDKSDEIFCDLVKINNALREVKLVIMREIVMIQVMKTVVVINLMEIILLCQSKDIICDFVYDCYDGTDEDSVECDKKFDSILSERYQNVNNYKKKCSLKYNSVGNLDVRVREPFSLIKYCDREKCLKGEYLCQSSRYCISIEQVCDGINHCWYGDDEFNCSEFC</sequence>
<evidence type="ECO:0000256" key="3">
    <source>
        <dbReference type="ARBA" id="ARBA00022737"/>
    </source>
</evidence>
<dbReference type="SUPFAM" id="SSF57424">
    <property type="entry name" value="LDL receptor-like module"/>
    <property type="match status" value="3"/>
</dbReference>
<protein>
    <submittedName>
        <fullName evidence="10">DgyrCDS9667</fullName>
    </submittedName>
</protein>
<dbReference type="AlphaFoldDB" id="A0A7I8W2Y6"/>
<dbReference type="PANTHER" id="PTHR22722">
    <property type="entry name" value="LOW-DENSITY LIPOPROTEIN RECEPTOR-RELATED PROTEIN 2-RELATED"/>
    <property type="match status" value="1"/>
</dbReference>
<dbReference type="OrthoDB" id="6380392at2759"/>
<comment type="subcellular location">
    <subcellularLocation>
        <location evidence="1">Membrane</location>
        <topology evidence="1">Single-pass membrane protein</topology>
    </subcellularLocation>
</comment>
<evidence type="ECO:0000313" key="10">
    <source>
        <dbReference type="EMBL" id="CAD5121128.1"/>
    </source>
</evidence>
<reference evidence="10 11" key="1">
    <citation type="submission" date="2020-08" db="EMBL/GenBank/DDBJ databases">
        <authorList>
            <person name="Hejnol A."/>
        </authorList>
    </citation>
    <scope>NUCLEOTIDE SEQUENCE [LARGE SCALE GENOMIC DNA]</scope>
</reference>
<keyword evidence="11" id="KW-1185">Reference proteome</keyword>
<keyword evidence="4" id="KW-1133">Transmembrane helix</keyword>
<dbReference type="PROSITE" id="PS01209">
    <property type="entry name" value="LDLRA_1"/>
    <property type="match status" value="2"/>
</dbReference>
<comment type="caution">
    <text evidence="9">Lacks conserved residue(s) required for the propagation of feature annotation.</text>
</comment>
<evidence type="ECO:0000256" key="4">
    <source>
        <dbReference type="ARBA" id="ARBA00022989"/>
    </source>
</evidence>
<dbReference type="Gene3D" id="4.10.400.10">
    <property type="entry name" value="Low-density Lipoprotein Receptor"/>
    <property type="match status" value="3"/>
</dbReference>
<evidence type="ECO:0000256" key="8">
    <source>
        <dbReference type="ARBA" id="ARBA00023180"/>
    </source>
</evidence>
<dbReference type="InterPro" id="IPR023415">
    <property type="entry name" value="LDLR_class-A_CS"/>
</dbReference>
<keyword evidence="6 9" id="KW-1015">Disulfide bond</keyword>
<dbReference type="Pfam" id="PF00057">
    <property type="entry name" value="Ldl_recept_a"/>
    <property type="match status" value="3"/>
</dbReference>
<evidence type="ECO:0000313" key="11">
    <source>
        <dbReference type="Proteomes" id="UP000549394"/>
    </source>
</evidence>
<keyword evidence="7" id="KW-0675">Receptor</keyword>
<keyword evidence="8" id="KW-0325">Glycoprotein</keyword>
<dbReference type="GO" id="GO:0005886">
    <property type="term" value="C:plasma membrane"/>
    <property type="evidence" value="ECO:0007669"/>
    <property type="project" value="TreeGrafter"/>
</dbReference>
<dbReference type="GO" id="GO:0005041">
    <property type="term" value="F:low-density lipoprotein particle receptor activity"/>
    <property type="evidence" value="ECO:0007669"/>
    <property type="project" value="TreeGrafter"/>
</dbReference>
<keyword evidence="3" id="KW-0677">Repeat</keyword>
<evidence type="ECO:0000256" key="6">
    <source>
        <dbReference type="ARBA" id="ARBA00023157"/>
    </source>
</evidence>